<feature type="region of interest" description="Disordered" evidence="6">
    <location>
        <begin position="124"/>
        <end position="259"/>
    </location>
</feature>
<keyword evidence="5" id="KW-0206">Cytoskeleton</keyword>
<dbReference type="EMBL" id="QZWG01000002">
    <property type="protein sequence ID" value="RZC25731.1"/>
    <property type="molecule type" value="Genomic_DNA"/>
</dbReference>
<feature type="compositionally biased region" description="Polar residues" evidence="6">
    <location>
        <begin position="499"/>
        <end position="508"/>
    </location>
</feature>
<evidence type="ECO:0000256" key="2">
    <source>
        <dbReference type="ARBA" id="ARBA00005885"/>
    </source>
</evidence>
<reference evidence="8 9" key="1">
    <citation type="submission" date="2018-09" db="EMBL/GenBank/DDBJ databases">
        <title>A high-quality reference genome of wild soybean provides a powerful tool to mine soybean genomes.</title>
        <authorList>
            <person name="Xie M."/>
            <person name="Chung C.Y.L."/>
            <person name="Li M.-W."/>
            <person name="Wong F.-L."/>
            <person name="Chan T.-F."/>
            <person name="Lam H.-M."/>
        </authorList>
    </citation>
    <scope>NUCLEOTIDE SEQUENCE [LARGE SCALE GENOMIC DNA]</scope>
    <source>
        <strain evidence="9">cv. W05</strain>
        <tissue evidence="8">Hypocotyl of etiolated seedlings</tissue>
    </source>
</reference>
<evidence type="ECO:0000256" key="5">
    <source>
        <dbReference type="ARBA" id="ARBA00023212"/>
    </source>
</evidence>
<keyword evidence="4" id="KW-0493">Microtubule</keyword>
<feature type="compositionally biased region" description="Polar residues" evidence="6">
    <location>
        <begin position="424"/>
        <end position="436"/>
    </location>
</feature>
<name>A0A445LR79_GLYSO</name>
<feature type="compositionally biased region" description="Basic and acidic residues" evidence="6">
    <location>
        <begin position="295"/>
        <end position="307"/>
    </location>
</feature>
<feature type="compositionally biased region" description="Basic and acidic residues" evidence="6">
    <location>
        <begin position="127"/>
        <end position="137"/>
    </location>
</feature>
<organism evidence="8 9">
    <name type="scientific">Glycine soja</name>
    <name type="common">Wild soybean</name>
    <dbReference type="NCBI Taxonomy" id="3848"/>
    <lineage>
        <taxon>Eukaryota</taxon>
        <taxon>Viridiplantae</taxon>
        <taxon>Streptophyta</taxon>
        <taxon>Embryophyta</taxon>
        <taxon>Tracheophyta</taxon>
        <taxon>Spermatophyta</taxon>
        <taxon>Magnoliopsida</taxon>
        <taxon>eudicotyledons</taxon>
        <taxon>Gunneridae</taxon>
        <taxon>Pentapetalae</taxon>
        <taxon>rosids</taxon>
        <taxon>fabids</taxon>
        <taxon>Fabales</taxon>
        <taxon>Fabaceae</taxon>
        <taxon>Papilionoideae</taxon>
        <taxon>50 kb inversion clade</taxon>
        <taxon>NPAAA clade</taxon>
        <taxon>indigoferoid/millettioid clade</taxon>
        <taxon>Phaseoleae</taxon>
        <taxon>Glycine</taxon>
        <taxon>Glycine subgen. Soja</taxon>
    </lineage>
</organism>
<dbReference type="GO" id="GO:0005874">
    <property type="term" value="C:microtubule"/>
    <property type="evidence" value="ECO:0007669"/>
    <property type="project" value="UniProtKB-KW"/>
</dbReference>
<dbReference type="PANTHER" id="PTHR31358:SF47">
    <property type="entry name" value="TPX2 (TARGETING PROTEIN FOR XKLP2) FAMILY PROTEIN"/>
    <property type="match status" value="1"/>
</dbReference>
<evidence type="ECO:0000256" key="3">
    <source>
        <dbReference type="ARBA" id="ARBA00022490"/>
    </source>
</evidence>
<feature type="compositionally biased region" description="Basic residues" evidence="6">
    <location>
        <begin position="404"/>
        <end position="413"/>
    </location>
</feature>
<dbReference type="InterPro" id="IPR044833">
    <property type="entry name" value="WDL5/6"/>
</dbReference>
<feature type="compositionally biased region" description="Polar residues" evidence="6">
    <location>
        <begin position="173"/>
        <end position="190"/>
    </location>
</feature>
<gene>
    <name evidence="8" type="ORF">D0Y65_004437</name>
</gene>
<feature type="domain" description="TPX2 C-terminal" evidence="7">
    <location>
        <begin position="324"/>
        <end position="393"/>
    </location>
</feature>
<keyword evidence="9" id="KW-1185">Reference proteome</keyword>
<feature type="compositionally biased region" description="Basic and acidic residues" evidence="6">
    <location>
        <begin position="347"/>
        <end position="370"/>
    </location>
</feature>
<evidence type="ECO:0000256" key="6">
    <source>
        <dbReference type="SAM" id="MobiDB-lite"/>
    </source>
</evidence>
<dbReference type="GO" id="GO:0008017">
    <property type="term" value="F:microtubule binding"/>
    <property type="evidence" value="ECO:0007669"/>
    <property type="project" value="InterPro"/>
</dbReference>
<evidence type="ECO:0000256" key="4">
    <source>
        <dbReference type="ARBA" id="ARBA00022701"/>
    </source>
</evidence>
<dbReference type="Proteomes" id="UP000289340">
    <property type="component" value="Chromosome 2"/>
</dbReference>
<evidence type="ECO:0000313" key="9">
    <source>
        <dbReference type="Proteomes" id="UP000289340"/>
    </source>
</evidence>
<accession>A0A445LR79</accession>
<dbReference type="AlphaFoldDB" id="A0A445LR79"/>
<feature type="compositionally biased region" description="Low complexity" evidence="6">
    <location>
        <begin position="317"/>
        <end position="326"/>
    </location>
</feature>
<feature type="compositionally biased region" description="Basic and acidic residues" evidence="6">
    <location>
        <begin position="467"/>
        <end position="485"/>
    </location>
</feature>
<keyword evidence="3" id="KW-0963">Cytoplasm</keyword>
<evidence type="ECO:0000256" key="1">
    <source>
        <dbReference type="ARBA" id="ARBA00004245"/>
    </source>
</evidence>
<dbReference type="Pfam" id="PF06886">
    <property type="entry name" value="TPX2"/>
    <property type="match status" value="1"/>
</dbReference>
<proteinExistence type="inferred from homology"/>
<feature type="compositionally biased region" description="Polar residues" evidence="6">
    <location>
        <begin position="525"/>
        <end position="534"/>
    </location>
</feature>
<dbReference type="PANTHER" id="PTHR31358">
    <property type="entry name" value="PROTEIN WVD2-LIKE 4"/>
    <property type="match status" value="1"/>
</dbReference>
<feature type="region of interest" description="Disordered" evidence="6">
    <location>
        <begin position="347"/>
        <end position="534"/>
    </location>
</feature>
<feature type="region of interest" description="Disordered" evidence="6">
    <location>
        <begin position="280"/>
        <end position="328"/>
    </location>
</feature>
<comment type="similarity">
    <text evidence="2">Belongs to the TPX2 family.</text>
</comment>
<dbReference type="InterPro" id="IPR027329">
    <property type="entry name" value="TPX2_C"/>
</dbReference>
<evidence type="ECO:0000313" key="8">
    <source>
        <dbReference type="EMBL" id="RZC25731.1"/>
    </source>
</evidence>
<comment type="caution">
    <text evidence="8">The sequence shown here is derived from an EMBL/GenBank/DDBJ whole genome shotgun (WGS) entry which is preliminary data.</text>
</comment>
<evidence type="ECO:0000259" key="7">
    <source>
        <dbReference type="Pfam" id="PF06886"/>
    </source>
</evidence>
<protein>
    <submittedName>
        <fullName evidence="8">Protein WVD2-like 4 isoform D</fullName>
    </submittedName>
</protein>
<sequence>MVFPSSEFPHLCLFPRCIFCPFVILIWILHSSLCGIEWIFNKNQAHLIWETNSFLGVKKGVVINLLDSETLYNKSSLNSTLFSVSIMESENGVAMEDEKHVIGETTKENINKEAENSCNAEIQTKNEVSETDVKAEGPKSAASKISKLAKGHVGKGGVASKNNKSATKDKPNLKSTTSYQTHRPNLSKSFSFPAKSAGGEGVKKSTNGTLAKTETKHANGAKAEASIRRSSRLTNSEVNSKEAETNTGNSNQRTSLTSITSLKTSESGIFTVNAVTKSLTSEESLHVDQISTPAKIEKPNKEEDDAHSTTSSHTPCRRSSGSGFSFRLEERAEKRKEFFSKLEEKIQEKEAEKTNQQEKSKENQEAEIKQLRKTMTFKATPMPSFYKEPPPKVELKKIPITRPKSPKLGRHKGSAVNNSEDKSSSSPHGKQQQNDSTKAKAKGSNKEVIPKKPIRKSQAKLQSQESAIRKTEKDSVKPTKVDQDAKAGTGNNEECHDPSVNNSEYQNDMEQESKNDHDQNGALVLNSSTPEIVS</sequence>
<comment type="subcellular location">
    <subcellularLocation>
        <location evidence="1">Cytoplasm</location>
        <location evidence="1">Cytoskeleton</location>
    </subcellularLocation>
</comment>